<dbReference type="EMBL" id="FZQP02001515">
    <property type="protein sequence ID" value="VVC93079.1"/>
    <property type="molecule type" value="Genomic_DNA"/>
</dbReference>
<dbReference type="AlphaFoldDB" id="A0A5E4Q473"/>
<accession>A0A5E4Q473</accession>
<dbReference type="InterPro" id="IPR041588">
    <property type="entry name" value="Integrase_H2C2"/>
</dbReference>
<name>A0A5E4Q473_9NEOP</name>
<dbReference type="Proteomes" id="UP000324832">
    <property type="component" value="Unassembled WGS sequence"/>
</dbReference>
<dbReference type="Pfam" id="PF17921">
    <property type="entry name" value="Integrase_H2C2"/>
    <property type="match status" value="1"/>
</dbReference>
<evidence type="ECO:0000259" key="1">
    <source>
        <dbReference type="Pfam" id="PF17921"/>
    </source>
</evidence>
<reference evidence="2 3" key="1">
    <citation type="submission" date="2017-07" db="EMBL/GenBank/DDBJ databases">
        <authorList>
            <person name="Talla V."/>
            <person name="Backstrom N."/>
        </authorList>
    </citation>
    <scope>NUCLEOTIDE SEQUENCE [LARGE SCALE GENOMIC DNA]</scope>
</reference>
<gene>
    <name evidence="2" type="ORF">LSINAPIS_LOCUS5351</name>
</gene>
<feature type="domain" description="Integrase zinc-binding" evidence="1">
    <location>
        <begin position="91"/>
        <end position="146"/>
    </location>
</feature>
<dbReference type="FunFam" id="1.10.340.70:FF:000001">
    <property type="entry name" value="Retrovirus-related Pol polyprotein from transposon gypsy-like Protein"/>
    <property type="match status" value="1"/>
</dbReference>
<evidence type="ECO:0000313" key="2">
    <source>
        <dbReference type="EMBL" id="VVC93079.1"/>
    </source>
</evidence>
<evidence type="ECO:0000313" key="3">
    <source>
        <dbReference type="Proteomes" id="UP000324832"/>
    </source>
</evidence>
<protein>
    <recommendedName>
        <fullName evidence="1">Integrase zinc-binding domain-containing protein</fullName>
    </recommendedName>
</protein>
<keyword evidence="3" id="KW-1185">Reference proteome</keyword>
<proteinExistence type="predicted"/>
<sequence>MKLQMKYRCLANQQIMVFCKLKFNKNRVYVSDSKLEQIAAEQQQDKEFIDIITKWESGELPFEIGQSYDVRNGVLYRIVERNDETLFLPVVPRSLIWSIIGHIHSKIHHLGYIQTLHSLYGLYYAPGMRKAVKKFIENCPVCKSKK</sequence>
<organism evidence="2 3">
    <name type="scientific">Leptidea sinapis</name>
    <dbReference type="NCBI Taxonomy" id="189913"/>
    <lineage>
        <taxon>Eukaryota</taxon>
        <taxon>Metazoa</taxon>
        <taxon>Ecdysozoa</taxon>
        <taxon>Arthropoda</taxon>
        <taxon>Hexapoda</taxon>
        <taxon>Insecta</taxon>
        <taxon>Pterygota</taxon>
        <taxon>Neoptera</taxon>
        <taxon>Endopterygota</taxon>
        <taxon>Lepidoptera</taxon>
        <taxon>Glossata</taxon>
        <taxon>Ditrysia</taxon>
        <taxon>Papilionoidea</taxon>
        <taxon>Pieridae</taxon>
        <taxon>Dismorphiinae</taxon>
        <taxon>Leptidea</taxon>
    </lineage>
</organism>
<dbReference type="Gene3D" id="1.10.340.70">
    <property type="match status" value="1"/>
</dbReference>